<gene>
    <name evidence="3" type="primary">Contig13366.g14261</name>
    <name evidence="3" type="ORF">STYLEM_5683</name>
</gene>
<dbReference type="InParanoid" id="A0A078A3G8"/>
<feature type="coiled-coil region" evidence="1">
    <location>
        <begin position="269"/>
        <end position="296"/>
    </location>
</feature>
<evidence type="ECO:0000256" key="2">
    <source>
        <dbReference type="SAM" id="Phobius"/>
    </source>
</evidence>
<keyword evidence="1" id="KW-0175">Coiled coil</keyword>
<proteinExistence type="predicted"/>
<dbReference type="EMBL" id="CCKQ01005478">
    <property type="protein sequence ID" value="CDW76722.1"/>
    <property type="molecule type" value="Genomic_DNA"/>
</dbReference>
<evidence type="ECO:0000256" key="1">
    <source>
        <dbReference type="SAM" id="Coils"/>
    </source>
</evidence>
<feature type="transmembrane region" description="Helical" evidence="2">
    <location>
        <begin position="94"/>
        <end position="112"/>
    </location>
</feature>
<evidence type="ECO:0000313" key="4">
    <source>
        <dbReference type="Proteomes" id="UP000039865"/>
    </source>
</evidence>
<keyword evidence="2" id="KW-0812">Transmembrane</keyword>
<sequence length="501" mass="59986">MVQDQDILDKSPVSSHEKTDLRSFGSIKESTNTYRNFNIACILINLLTTAFMAVFLNYLDGLLIAVYVVQFLFCFSNMIFYCTNELVQQNWIRLRRFLIYIPFGILNLIYLYDFFRFFKQLETYNDQFQGGAKESDQDTQMTEAFVTIWLTHFIISPFFQGLSYCVYSFEVSNQLERKNLQANMDPKILSLYRFEHKQIGVQFPKLDYPKINKLVGGIVNILKSIQINIQPVQLKITLDEEFDFQDEYTKIKKQRFEKEEERKLRRQRLYQSEESIRQKQEEMKKLEEEKINLEYVQSLQDKERKELEEERKRKFESESREQKILQVINQFHQVDYDKAKQMLMQANWNLDAVIDTLSRQFQIQKMEEQKLHEDTISLMDAYPQIEYDQAFQTLQKHQGNLINAKNELKQQYSFSINFSMRGPQKQEIELLKSEFNKQDDAILMITYLQSVRPINDSYYKLYRDPHCTQQISYIELSQSFILLGIRSNDTFFVHKDTIPPY</sequence>
<name>A0A078A3G8_STYLE</name>
<accession>A0A078A3G8</accession>
<evidence type="ECO:0000313" key="3">
    <source>
        <dbReference type="EMBL" id="CDW76722.1"/>
    </source>
</evidence>
<feature type="transmembrane region" description="Helical" evidence="2">
    <location>
        <begin position="62"/>
        <end position="82"/>
    </location>
</feature>
<keyword evidence="2" id="KW-1133">Transmembrane helix</keyword>
<organism evidence="3 4">
    <name type="scientific">Stylonychia lemnae</name>
    <name type="common">Ciliate</name>
    <dbReference type="NCBI Taxonomy" id="5949"/>
    <lineage>
        <taxon>Eukaryota</taxon>
        <taxon>Sar</taxon>
        <taxon>Alveolata</taxon>
        <taxon>Ciliophora</taxon>
        <taxon>Intramacronucleata</taxon>
        <taxon>Spirotrichea</taxon>
        <taxon>Stichotrichia</taxon>
        <taxon>Sporadotrichida</taxon>
        <taxon>Oxytrichidae</taxon>
        <taxon>Stylonychinae</taxon>
        <taxon>Stylonychia</taxon>
    </lineage>
</organism>
<reference evidence="3 4" key="1">
    <citation type="submission" date="2014-06" db="EMBL/GenBank/DDBJ databases">
        <authorList>
            <person name="Swart Estienne"/>
        </authorList>
    </citation>
    <scope>NUCLEOTIDE SEQUENCE [LARGE SCALE GENOMIC DNA]</scope>
    <source>
        <strain evidence="3 4">130c</strain>
    </source>
</reference>
<keyword evidence="2" id="KW-0472">Membrane</keyword>
<protein>
    <submittedName>
        <fullName evidence="3">Uncharacterized protein</fullName>
    </submittedName>
</protein>
<dbReference type="Proteomes" id="UP000039865">
    <property type="component" value="Unassembled WGS sequence"/>
</dbReference>
<keyword evidence="4" id="KW-1185">Reference proteome</keyword>
<feature type="transmembrane region" description="Helical" evidence="2">
    <location>
        <begin position="37"/>
        <end position="56"/>
    </location>
</feature>
<dbReference type="AlphaFoldDB" id="A0A078A3G8"/>